<keyword evidence="3" id="KW-1185">Reference proteome</keyword>
<accession>A0A3A8Q3Y4</accession>
<reference evidence="3" key="1">
    <citation type="submission" date="2018-09" db="EMBL/GenBank/DDBJ databases">
        <authorList>
            <person name="Livingstone P.G."/>
            <person name="Whitworth D.E."/>
        </authorList>
    </citation>
    <scope>NUCLEOTIDE SEQUENCE [LARGE SCALE GENOMIC DNA]</scope>
    <source>
        <strain evidence="3">AB050A</strain>
    </source>
</reference>
<dbReference type="NCBIfam" id="NF041770">
    <property type="entry name" value="CFI_box_CTERM"/>
    <property type="match status" value="1"/>
</dbReference>
<feature type="compositionally biased region" description="Basic and acidic residues" evidence="1">
    <location>
        <begin position="142"/>
        <end position="153"/>
    </location>
</feature>
<name>A0A3A8Q3Y4_9BACT</name>
<proteinExistence type="predicted"/>
<gene>
    <name evidence="2" type="ORF">D7W81_24980</name>
</gene>
<dbReference type="InterPro" id="IPR049886">
    <property type="entry name" value="CFI_box_CTERM_dom"/>
</dbReference>
<comment type="caution">
    <text evidence="2">The sequence shown here is derived from an EMBL/GenBank/DDBJ whole genome shotgun (WGS) entry which is preliminary data.</text>
</comment>
<evidence type="ECO:0000313" key="2">
    <source>
        <dbReference type="EMBL" id="RKH60775.1"/>
    </source>
</evidence>
<feature type="region of interest" description="Disordered" evidence="1">
    <location>
        <begin position="127"/>
        <end position="155"/>
    </location>
</feature>
<sequence length="356" mass="39676">MGLQPEELIRAAQTRAAGLDVGRGDAALERVRASASALFAKLPEPPVYRRAEDPSRKAAQALLPEMERVLAEAFAVAREPAVSPLVDRLVAALRAHAEALVHTADGRLEAAELAWRRAQELERAAHPTRQMVGQPSRPPPVFDRDSGQSRYDPRNAPQATVKLVCPNTGCKRMGDYAFVPTHAYHRFVCPACRVPFLSYFGELKALEVEHRRSSKRYRFTVDEVGSAVSTRIDFEEAGGQEFPAARRDLLAFLYTEQRELKVVVNLTNGKLMWVSPASSCFVVTAAFGEGAPELVAFRAFRDDVLRKSRLGQGFIDGYYHWGPPLAAWVVRRPRVRAGVRWALTRVHGRLTRKERG</sequence>
<dbReference type="RefSeq" id="WP_120557907.1">
    <property type="nucleotide sequence ID" value="NZ_RAWK01000162.1"/>
</dbReference>
<dbReference type="Proteomes" id="UP000267003">
    <property type="component" value="Unassembled WGS sequence"/>
</dbReference>
<dbReference type="OrthoDB" id="5490530at2"/>
<protein>
    <submittedName>
        <fullName evidence="2">Uncharacterized protein</fullName>
    </submittedName>
</protein>
<organism evidence="2 3">
    <name type="scientific">Corallococcus aberystwythensis</name>
    <dbReference type="NCBI Taxonomy" id="2316722"/>
    <lineage>
        <taxon>Bacteria</taxon>
        <taxon>Pseudomonadati</taxon>
        <taxon>Myxococcota</taxon>
        <taxon>Myxococcia</taxon>
        <taxon>Myxococcales</taxon>
        <taxon>Cystobacterineae</taxon>
        <taxon>Myxococcaceae</taxon>
        <taxon>Corallococcus</taxon>
    </lineage>
</organism>
<dbReference type="AlphaFoldDB" id="A0A3A8Q3Y4"/>
<evidence type="ECO:0000256" key="1">
    <source>
        <dbReference type="SAM" id="MobiDB-lite"/>
    </source>
</evidence>
<dbReference type="EMBL" id="RAWK01000162">
    <property type="protein sequence ID" value="RKH60775.1"/>
    <property type="molecule type" value="Genomic_DNA"/>
</dbReference>
<evidence type="ECO:0000313" key="3">
    <source>
        <dbReference type="Proteomes" id="UP000267003"/>
    </source>
</evidence>